<evidence type="ECO:0000313" key="3">
    <source>
        <dbReference type="Proteomes" id="UP001272242"/>
    </source>
</evidence>
<evidence type="ECO:0000259" key="1">
    <source>
        <dbReference type="Pfam" id="PF07596"/>
    </source>
</evidence>
<organism evidence="2 3">
    <name type="scientific">Gemmata algarum</name>
    <dbReference type="NCBI Taxonomy" id="2975278"/>
    <lineage>
        <taxon>Bacteria</taxon>
        <taxon>Pseudomonadati</taxon>
        <taxon>Planctomycetota</taxon>
        <taxon>Planctomycetia</taxon>
        <taxon>Gemmatales</taxon>
        <taxon>Gemmataceae</taxon>
        <taxon>Gemmata</taxon>
    </lineage>
</organism>
<dbReference type="Proteomes" id="UP001272242">
    <property type="component" value="Unassembled WGS sequence"/>
</dbReference>
<gene>
    <name evidence="2" type="ORF">R5W23_003580</name>
</gene>
<dbReference type="NCBIfam" id="TIGR04294">
    <property type="entry name" value="pre_pil_HX9DG"/>
    <property type="match status" value="1"/>
</dbReference>
<proteinExistence type="predicted"/>
<reference evidence="3" key="1">
    <citation type="journal article" date="2023" name="Mar. Drugs">
        <title>Gemmata algarum, a Novel Planctomycete Isolated from an Algal Mat, Displays Antimicrobial Activity.</title>
        <authorList>
            <person name="Kumar G."/>
            <person name="Kallscheuer N."/>
            <person name="Kashif M."/>
            <person name="Ahamad S."/>
            <person name="Jagadeeshwari U."/>
            <person name="Pannikurungottu S."/>
            <person name="Haufschild T."/>
            <person name="Kabuu M."/>
            <person name="Sasikala C."/>
            <person name="Jogler C."/>
            <person name="Ramana C."/>
        </authorList>
    </citation>
    <scope>NUCLEOTIDE SEQUENCE [LARGE SCALE GENOMIC DNA]</scope>
    <source>
        <strain evidence="3">JC673</strain>
    </source>
</reference>
<evidence type="ECO:0000313" key="2">
    <source>
        <dbReference type="EMBL" id="MDY3562134.1"/>
    </source>
</evidence>
<dbReference type="Pfam" id="PF07596">
    <property type="entry name" value="SBP_bac_10"/>
    <property type="match status" value="1"/>
</dbReference>
<dbReference type="InterPro" id="IPR027558">
    <property type="entry name" value="Pre_pil_HX9DG_C"/>
</dbReference>
<comment type="caution">
    <text evidence="2">The sequence shown here is derived from an EMBL/GenBank/DDBJ whole genome shotgun (WGS) entry which is preliminary data.</text>
</comment>
<dbReference type="RefSeq" id="WP_320688466.1">
    <property type="nucleotide sequence ID" value="NZ_JAXBLV010000208.1"/>
</dbReference>
<dbReference type="InterPro" id="IPR011453">
    <property type="entry name" value="DUF1559"/>
</dbReference>
<keyword evidence="3" id="KW-1185">Reference proteome</keyword>
<dbReference type="EMBL" id="JAXBLV010000208">
    <property type="protein sequence ID" value="MDY3562134.1"/>
    <property type="molecule type" value="Genomic_DNA"/>
</dbReference>
<protein>
    <submittedName>
        <fullName evidence="2">DUF1559 domain-containing protein</fullName>
    </submittedName>
</protein>
<feature type="domain" description="DUF1559" evidence="1">
    <location>
        <begin position="29"/>
        <end position="301"/>
    </location>
</feature>
<sequence length="322" mass="34013">MRYGLSRTEFAVSAVLCLAAAGLVLPRVQAARADAARAQCAENLRKLGQACLEFEKAQGGLPPRRGGFNNGEPYSGWGAAILPHLGEEATAKKYNPKLDFFDPANKAAVETRVKPFLCPAAPAERAVRIESQASTKAANPDKDTVFTVTAAVSDYIASNGVLLPRGGYALNFNDAGQMNGNQRQPMGDNDVTPLSKITDGTSTTLLLIEQAGRPAVWRNGKKKDSDGQFGMSPNARGAWAGWGSIAFGPADAATGESPGRGDATDCAVNCNNWFGVYGFHTGGANVLMCDGSVKFVGPKLDPLTFAYLTLRDDGHAVSHNDF</sequence>
<name>A0ABU5F3R2_9BACT</name>
<dbReference type="PANTHER" id="PTHR30093">
    <property type="entry name" value="GENERAL SECRETION PATHWAY PROTEIN G"/>
    <property type="match status" value="1"/>
</dbReference>
<accession>A0ABU5F3R2</accession>
<dbReference type="PANTHER" id="PTHR30093:SF2">
    <property type="entry name" value="TYPE II SECRETION SYSTEM PROTEIN H"/>
    <property type="match status" value="1"/>
</dbReference>